<dbReference type="OrthoDB" id="6692864at2759"/>
<dbReference type="InterPro" id="IPR002401">
    <property type="entry name" value="Cyt_P450_E_grp-I"/>
</dbReference>
<dbReference type="Gene3D" id="1.10.630.10">
    <property type="entry name" value="Cytochrome P450"/>
    <property type="match status" value="2"/>
</dbReference>
<dbReference type="GO" id="GO:0004497">
    <property type="term" value="F:monooxygenase activity"/>
    <property type="evidence" value="ECO:0007669"/>
    <property type="project" value="UniProtKB-KW"/>
</dbReference>
<reference evidence="14 15" key="1">
    <citation type="journal article" date="2016" name="Nat. Commun.">
        <title>Ectomycorrhizal ecology is imprinted in the genome of the dominant symbiotic fungus Cenococcum geophilum.</title>
        <authorList>
            <consortium name="DOE Joint Genome Institute"/>
            <person name="Peter M."/>
            <person name="Kohler A."/>
            <person name="Ohm R.A."/>
            <person name="Kuo A."/>
            <person name="Krutzmann J."/>
            <person name="Morin E."/>
            <person name="Arend M."/>
            <person name="Barry K.W."/>
            <person name="Binder M."/>
            <person name="Choi C."/>
            <person name="Clum A."/>
            <person name="Copeland A."/>
            <person name="Grisel N."/>
            <person name="Haridas S."/>
            <person name="Kipfer T."/>
            <person name="LaButti K."/>
            <person name="Lindquist E."/>
            <person name="Lipzen A."/>
            <person name="Maire R."/>
            <person name="Meier B."/>
            <person name="Mihaltcheva S."/>
            <person name="Molinier V."/>
            <person name="Murat C."/>
            <person name="Poggeler S."/>
            <person name="Quandt C.A."/>
            <person name="Sperisen C."/>
            <person name="Tritt A."/>
            <person name="Tisserant E."/>
            <person name="Crous P.W."/>
            <person name="Henrissat B."/>
            <person name="Nehls U."/>
            <person name="Egli S."/>
            <person name="Spatafora J.W."/>
            <person name="Grigoriev I.V."/>
            <person name="Martin F.M."/>
        </authorList>
    </citation>
    <scope>NUCLEOTIDE SEQUENCE [LARGE SCALE GENOMIC DNA]</scope>
    <source>
        <strain evidence="14 15">CBS 207.34</strain>
    </source>
</reference>
<organism evidence="14 15">
    <name type="scientific">Glonium stellatum</name>
    <dbReference type="NCBI Taxonomy" id="574774"/>
    <lineage>
        <taxon>Eukaryota</taxon>
        <taxon>Fungi</taxon>
        <taxon>Dikarya</taxon>
        <taxon>Ascomycota</taxon>
        <taxon>Pezizomycotina</taxon>
        <taxon>Dothideomycetes</taxon>
        <taxon>Pleosporomycetidae</taxon>
        <taxon>Gloniales</taxon>
        <taxon>Gloniaceae</taxon>
        <taxon>Glonium</taxon>
    </lineage>
</organism>
<protein>
    <submittedName>
        <fullName evidence="14">Cytochrome P450</fullName>
    </submittedName>
</protein>
<evidence type="ECO:0000313" key="14">
    <source>
        <dbReference type="EMBL" id="OCL13438.1"/>
    </source>
</evidence>
<feature type="transmembrane region" description="Helical" evidence="13">
    <location>
        <begin position="77"/>
        <end position="94"/>
    </location>
</feature>
<keyword evidence="15" id="KW-1185">Reference proteome</keyword>
<evidence type="ECO:0000256" key="12">
    <source>
        <dbReference type="PIRSR" id="PIRSR602401-1"/>
    </source>
</evidence>
<gene>
    <name evidence="14" type="ORF">AOQ84DRAFT_429405</name>
</gene>
<feature type="transmembrane region" description="Helical" evidence="13">
    <location>
        <begin position="47"/>
        <end position="65"/>
    </location>
</feature>
<dbReference type="InterPro" id="IPR036396">
    <property type="entry name" value="Cyt_P450_sf"/>
</dbReference>
<keyword evidence="7 13" id="KW-1133">Transmembrane helix</keyword>
<evidence type="ECO:0000313" key="15">
    <source>
        <dbReference type="Proteomes" id="UP000250140"/>
    </source>
</evidence>
<keyword evidence="9 12" id="KW-0408">Iron</keyword>
<feature type="binding site" description="axial binding residue" evidence="12">
    <location>
        <position position="459"/>
    </location>
    <ligand>
        <name>heme</name>
        <dbReference type="ChEBI" id="CHEBI:30413"/>
    </ligand>
    <ligandPart>
        <name>Fe</name>
        <dbReference type="ChEBI" id="CHEBI:18248"/>
    </ligandPart>
</feature>
<keyword evidence="6 12" id="KW-0479">Metal-binding</keyword>
<dbReference type="InterPro" id="IPR050121">
    <property type="entry name" value="Cytochrome_P450_monoxygenase"/>
</dbReference>
<comment type="subcellular location">
    <subcellularLocation>
        <location evidence="2">Membrane</location>
    </subcellularLocation>
</comment>
<dbReference type="GO" id="GO:0016705">
    <property type="term" value="F:oxidoreductase activity, acting on paired donors, with incorporation or reduction of molecular oxygen"/>
    <property type="evidence" value="ECO:0007669"/>
    <property type="project" value="InterPro"/>
</dbReference>
<dbReference type="CDD" id="cd11061">
    <property type="entry name" value="CYP67-like"/>
    <property type="match status" value="1"/>
</dbReference>
<comment type="similarity">
    <text evidence="3">Belongs to the cytochrome P450 family.</text>
</comment>
<evidence type="ECO:0000256" key="6">
    <source>
        <dbReference type="ARBA" id="ARBA00022723"/>
    </source>
</evidence>
<dbReference type="InterPro" id="IPR001128">
    <property type="entry name" value="Cyt_P450"/>
</dbReference>
<sequence length="522" mass="59575">MENTFSFSGYELPVGMSKLIWNFVPVSIESLSSSHELQSIMHISLPLQLYGAAVLGLLSHLCVFIRGEWHMQAPTILILYSILSLLIFLAEIRYGASDVVSSLSKTLLLASSYSTALFTSMVIYRKYFHRLRHFPGPWLAGATKFWHVYQCRDGRNHLLLERLRQQYGPIIRTGPEELTIIDPEMPGAVDGPGNNCSKAIWYDFLLPEIALNTTRSKRDHDTRRRIWDRGFSAKALAYYEERVVEYAETLEARIAELSRRGEPVDVSQWFYWFTFDVMGEFAFAKSFGMLRDEKWHIAVVMLRKAMRLLGPLSPVPWLAQIGFYIAPWMWVVRDWLAMLVWCRERMGERIQMTAAKPDVSHWLIEASRKRNSLEKDREWLNGDAVTIIIAGSPAAGLTLTDGRYIPGGTTIVAPRYSLARLESCYEMPTCFVPERWYSRPEMVRDRRGFAPFALGRYSCVGKALAMSELRFVTALLVSRYDIGFAKGEDGTSVLRELRDQFTAAPGALNLSFQRRGLDGQTG</sequence>
<evidence type="ECO:0000256" key="2">
    <source>
        <dbReference type="ARBA" id="ARBA00004370"/>
    </source>
</evidence>
<comment type="cofactor">
    <cofactor evidence="1 12">
        <name>heme</name>
        <dbReference type="ChEBI" id="CHEBI:30413"/>
    </cofactor>
</comment>
<dbReference type="SUPFAM" id="SSF48264">
    <property type="entry name" value="Cytochrome P450"/>
    <property type="match status" value="1"/>
</dbReference>
<evidence type="ECO:0000256" key="3">
    <source>
        <dbReference type="ARBA" id="ARBA00010617"/>
    </source>
</evidence>
<keyword evidence="5 13" id="KW-0812">Transmembrane</keyword>
<keyword evidence="8" id="KW-0560">Oxidoreductase</keyword>
<proteinExistence type="inferred from homology"/>
<evidence type="ECO:0000256" key="10">
    <source>
        <dbReference type="ARBA" id="ARBA00023033"/>
    </source>
</evidence>
<dbReference type="GO" id="GO:0005506">
    <property type="term" value="F:iron ion binding"/>
    <property type="evidence" value="ECO:0007669"/>
    <property type="project" value="InterPro"/>
</dbReference>
<dbReference type="Pfam" id="PF00067">
    <property type="entry name" value="p450"/>
    <property type="match status" value="2"/>
</dbReference>
<dbReference type="PRINTS" id="PR00463">
    <property type="entry name" value="EP450I"/>
</dbReference>
<evidence type="ECO:0000256" key="11">
    <source>
        <dbReference type="ARBA" id="ARBA00023136"/>
    </source>
</evidence>
<dbReference type="PANTHER" id="PTHR24305">
    <property type="entry name" value="CYTOCHROME P450"/>
    <property type="match status" value="1"/>
</dbReference>
<dbReference type="AlphaFoldDB" id="A0A8E2FBI7"/>
<evidence type="ECO:0000256" key="7">
    <source>
        <dbReference type="ARBA" id="ARBA00022989"/>
    </source>
</evidence>
<keyword evidence="4 12" id="KW-0349">Heme</keyword>
<dbReference type="GO" id="GO:0016020">
    <property type="term" value="C:membrane"/>
    <property type="evidence" value="ECO:0007669"/>
    <property type="project" value="UniProtKB-SubCell"/>
</dbReference>
<accession>A0A8E2FBI7</accession>
<evidence type="ECO:0000256" key="9">
    <source>
        <dbReference type="ARBA" id="ARBA00023004"/>
    </source>
</evidence>
<evidence type="ECO:0000256" key="4">
    <source>
        <dbReference type="ARBA" id="ARBA00022617"/>
    </source>
</evidence>
<dbReference type="EMBL" id="KV748722">
    <property type="protein sequence ID" value="OCL13438.1"/>
    <property type="molecule type" value="Genomic_DNA"/>
</dbReference>
<evidence type="ECO:0000256" key="5">
    <source>
        <dbReference type="ARBA" id="ARBA00022692"/>
    </source>
</evidence>
<name>A0A8E2FBI7_9PEZI</name>
<dbReference type="GO" id="GO:0020037">
    <property type="term" value="F:heme binding"/>
    <property type="evidence" value="ECO:0007669"/>
    <property type="project" value="InterPro"/>
</dbReference>
<dbReference type="PANTHER" id="PTHR24305:SF112">
    <property type="entry name" value="L-ORNITHINE-N5-MONOOXYGENASE (EUROFUNG)"/>
    <property type="match status" value="1"/>
</dbReference>
<dbReference type="Proteomes" id="UP000250140">
    <property type="component" value="Unassembled WGS sequence"/>
</dbReference>
<keyword evidence="10" id="KW-0503">Monooxygenase</keyword>
<evidence type="ECO:0000256" key="1">
    <source>
        <dbReference type="ARBA" id="ARBA00001971"/>
    </source>
</evidence>
<keyword evidence="11 13" id="KW-0472">Membrane</keyword>
<evidence type="ECO:0000256" key="13">
    <source>
        <dbReference type="SAM" id="Phobius"/>
    </source>
</evidence>
<evidence type="ECO:0000256" key="8">
    <source>
        <dbReference type="ARBA" id="ARBA00023002"/>
    </source>
</evidence>
<feature type="transmembrane region" description="Helical" evidence="13">
    <location>
        <begin position="106"/>
        <end position="124"/>
    </location>
</feature>